<accession>A0A9D1ECN4</accession>
<dbReference type="InterPro" id="IPR029903">
    <property type="entry name" value="RmlD-like-bd"/>
</dbReference>
<proteinExistence type="inferred from homology"/>
<dbReference type="Proteomes" id="UP000824201">
    <property type="component" value="Unassembled WGS sequence"/>
</dbReference>
<evidence type="ECO:0000259" key="4">
    <source>
        <dbReference type="Pfam" id="PF04321"/>
    </source>
</evidence>
<keyword evidence="5" id="KW-0808">Transferase</keyword>
<comment type="caution">
    <text evidence="5">The sequence shown here is derived from an EMBL/GenBank/DDBJ whole genome shotgun (WGS) entry which is preliminary data.</text>
</comment>
<comment type="similarity">
    <text evidence="1">Belongs to the bacterial sugar transferase family.</text>
</comment>
<dbReference type="AlphaFoldDB" id="A0A9D1ECN4"/>
<dbReference type="Gene3D" id="3.40.50.720">
    <property type="entry name" value="NAD(P)-binding Rossmann-like Domain"/>
    <property type="match status" value="1"/>
</dbReference>
<dbReference type="InterPro" id="IPR003362">
    <property type="entry name" value="Bact_transf"/>
</dbReference>
<keyword evidence="2" id="KW-0812">Transmembrane</keyword>
<evidence type="ECO:0000256" key="2">
    <source>
        <dbReference type="SAM" id="Phobius"/>
    </source>
</evidence>
<keyword evidence="2" id="KW-1133">Transmembrane helix</keyword>
<gene>
    <name evidence="5" type="ORF">IAC96_01065</name>
</gene>
<evidence type="ECO:0000256" key="1">
    <source>
        <dbReference type="ARBA" id="ARBA00006464"/>
    </source>
</evidence>
<feature type="domain" description="RmlD-like substrate binding" evidence="4">
    <location>
        <begin position="254"/>
        <end position="479"/>
    </location>
</feature>
<dbReference type="Pfam" id="PF02397">
    <property type="entry name" value="Bac_transf"/>
    <property type="match status" value="1"/>
</dbReference>
<organism evidence="5 6">
    <name type="scientific">Candidatus Fimimorpha faecalis</name>
    <dbReference type="NCBI Taxonomy" id="2840824"/>
    <lineage>
        <taxon>Bacteria</taxon>
        <taxon>Bacillati</taxon>
        <taxon>Bacillota</taxon>
        <taxon>Clostridia</taxon>
        <taxon>Eubacteriales</taxon>
        <taxon>Candidatus Fimimorpha</taxon>
    </lineage>
</organism>
<sequence length="541" mass="61610">MGENQNRTGYSLTDKQKRYLPVKRAIDLVFSGGAIVMLSPVLLGISVAIKFDSPGPVFFKQKRVGKDKELFTIWKFRTMRIDTPKDMPTHMLSDPDQYITKTGKFLRKTSLDELPQIFQIFCGQMTICGPRPALWNQDDLIKERDKYGANCVRPGLTGWAQINGRDELEIPVKAKLDGEYVKELGFKMDVKCLFGTIHSVLKQDGVVEGGTGELYKKSHKEQEHIDVIVSSNKMKKGIREWKREIKIDNTSAKKILITGANSYIGMSVDTWLSEMPDKYKVDTIDMTKDSWKNTDFSKYDVIFHVAGIAHADVGSVTEEQKQLYYKINTDLAVEVAEKAKKAGVNQFIFMSSMIVYSGCKEKIITSSTAPRPLNFYGDSKWQADQKVRKLLDKNFKVVVLRPPMIYGKGSKGNYPELVKLATKLPVFPVVKNKRSMLHIDNLCQFVKLMIDNQESGIFFPQNKEYTNTSDMVKMIADVKKRKIIMVPRMKFVIQMINKTPGKIGELGTKAFGDLAYDMSMSEYKEEYRVRTLMESIELTEG</sequence>
<protein>
    <submittedName>
        <fullName evidence="5">Sugar transferase</fullName>
    </submittedName>
</protein>
<feature type="domain" description="Bacterial sugar transferase" evidence="3">
    <location>
        <begin position="23"/>
        <end position="202"/>
    </location>
</feature>
<dbReference type="PANTHER" id="PTHR30576">
    <property type="entry name" value="COLANIC BIOSYNTHESIS UDP-GLUCOSE LIPID CARRIER TRANSFERASE"/>
    <property type="match status" value="1"/>
</dbReference>
<dbReference type="GO" id="GO:0016780">
    <property type="term" value="F:phosphotransferase activity, for other substituted phosphate groups"/>
    <property type="evidence" value="ECO:0007669"/>
    <property type="project" value="TreeGrafter"/>
</dbReference>
<reference evidence="5" key="1">
    <citation type="submission" date="2020-10" db="EMBL/GenBank/DDBJ databases">
        <authorList>
            <person name="Gilroy R."/>
        </authorList>
    </citation>
    <scope>NUCLEOTIDE SEQUENCE</scope>
    <source>
        <strain evidence="5">ChiW13-3771</strain>
    </source>
</reference>
<dbReference type="PANTHER" id="PTHR30576:SF10">
    <property type="entry name" value="SLL5057 PROTEIN"/>
    <property type="match status" value="1"/>
</dbReference>
<dbReference type="EMBL" id="DVHN01000007">
    <property type="protein sequence ID" value="HIR87518.1"/>
    <property type="molecule type" value="Genomic_DNA"/>
</dbReference>
<dbReference type="InterPro" id="IPR036291">
    <property type="entry name" value="NAD(P)-bd_dom_sf"/>
</dbReference>
<name>A0A9D1ECN4_9FIRM</name>
<dbReference type="Pfam" id="PF04321">
    <property type="entry name" value="RmlD_sub_bind"/>
    <property type="match status" value="1"/>
</dbReference>
<evidence type="ECO:0000313" key="5">
    <source>
        <dbReference type="EMBL" id="HIR87518.1"/>
    </source>
</evidence>
<dbReference type="SUPFAM" id="SSF51735">
    <property type="entry name" value="NAD(P)-binding Rossmann-fold domains"/>
    <property type="match status" value="1"/>
</dbReference>
<feature type="transmembrane region" description="Helical" evidence="2">
    <location>
        <begin position="25"/>
        <end position="49"/>
    </location>
</feature>
<keyword evidence="2" id="KW-0472">Membrane</keyword>
<evidence type="ECO:0000313" key="6">
    <source>
        <dbReference type="Proteomes" id="UP000824201"/>
    </source>
</evidence>
<reference evidence="5" key="2">
    <citation type="journal article" date="2021" name="PeerJ">
        <title>Extensive microbial diversity within the chicken gut microbiome revealed by metagenomics and culture.</title>
        <authorList>
            <person name="Gilroy R."/>
            <person name="Ravi A."/>
            <person name="Getino M."/>
            <person name="Pursley I."/>
            <person name="Horton D.L."/>
            <person name="Alikhan N.F."/>
            <person name="Baker D."/>
            <person name="Gharbi K."/>
            <person name="Hall N."/>
            <person name="Watson M."/>
            <person name="Adriaenssens E.M."/>
            <person name="Foster-Nyarko E."/>
            <person name="Jarju S."/>
            <person name="Secka A."/>
            <person name="Antonio M."/>
            <person name="Oren A."/>
            <person name="Chaudhuri R.R."/>
            <person name="La Ragione R."/>
            <person name="Hildebrand F."/>
            <person name="Pallen M.J."/>
        </authorList>
    </citation>
    <scope>NUCLEOTIDE SEQUENCE</scope>
    <source>
        <strain evidence="5">ChiW13-3771</strain>
    </source>
</reference>
<evidence type="ECO:0000259" key="3">
    <source>
        <dbReference type="Pfam" id="PF02397"/>
    </source>
</evidence>